<reference evidence="3 4" key="1">
    <citation type="submission" date="2021-02" db="EMBL/GenBank/DDBJ databases">
        <title>Whole genome sequencing of Streptomyces actuosus VRA1.</title>
        <authorList>
            <person name="Sen G."/>
            <person name="Sen A."/>
        </authorList>
    </citation>
    <scope>NUCLEOTIDE SEQUENCE [LARGE SCALE GENOMIC DNA]</scope>
    <source>
        <strain evidence="3 4">VRA1</strain>
    </source>
</reference>
<feature type="domain" description="NYN" evidence="2">
    <location>
        <begin position="32"/>
        <end position="166"/>
    </location>
</feature>
<evidence type="ECO:0000256" key="1">
    <source>
        <dbReference type="SAM" id="MobiDB-lite"/>
    </source>
</evidence>
<evidence type="ECO:0000259" key="2">
    <source>
        <dbReference type="Pfam" id="PF01936"/>
    </source>
</evidence>
<dbReference type="RefSeq" id="WP_205382164.1">
    <property type="nucleotide sequence ID" value="NZ_JAFFZS010000004.1"/>
</dbReference>
<sequence length="405" mass="44231">MDRCIVLVDAGYLLGAAASLLAGEPSRSRITVDHSALIQGLRERAESDTQQPLLRIYWFDGAPDRVPQPEHRRLRVMPRVTVRLGALTRSDGRWAQKGVDAAMHAELTELARNRACSDIVLVTGDGDLLPGMMAAKEHGVAVHLWAVQAADGDYNQSEDLVAEADERRVLDRTWITRAVRARELGGVCAPPPAPRPEIAAILSAPLPESAIPATAPERPAEEPQHPAPTAAQNGSQERLPAPKGVPTPKDLAELRAGAHPAQPPATATLRWSSDKGWVDRPGGAAEPPEVAAMPTLAQLTTAEQRWADREEDITTVGGDPYEVGQVFARRWISRLGDQGQLQRLSGMYPRVPHRIDGELLRYAARFGLLTHKDDQIDEHDRYAIRAGFWREIDVRTAAEHAPAGE</sequence>
<dbReference type="InterPro" id="IPR021139">
    <property type="entry name" value="NYN"/>
</dbReference>
<dbReference type="Proteomes" id="UP000788262">
    <property type="component" value="Unassembled WGS sequence"/>
</dbReference>
<dbReference type="EMBL" id="JAFFZS010000004">
    <property type="protein sequence ID" value="MBN0043925.1"/>
    <property type="molecule type" value="Genomic_DNA"/>
</dbReference>
<evidence type="ECO:0000313" key="3">
    <source>
        <dbReference type="EMBL" id="MBN0043925.1"/>
    </source>
</evidence>
<feature type="region of interest" description="Disordered" evidence="1">
    <location>
        <begin position="210"/>
        <end position="250"/>
    </location>
</feature>
<organism evidence="3 4">
    <name type="scientific">Streptomyces actuosus</name>
    <dbReference type="NCBI Taxonomy" id="1885"/>
    <lineage>
        <taxon>Bacteria</taxon>
        <taxon>Bacillati</taxon>
        <taxon>Actinomycetota</taxon>
        <taxon>Actinomycetes</taxon>
        <taxon>Kitasatosporales</taxon>
        <taxon>Streptomycetaceae</taxon>
        <taxon>Streptomyces</taxon>
    </lineage>
</organism>
<protein>
    <submittedName>
        <fullName evidence="3">NYN domain-containing protein</fullName>
    </submittedName>
</protein>
<name>A0ABS2VLF4_STRAS</name>
<dbReference type="Gene3D" id="3.40.50.1010">
    <property type="entry name" value="5'-nuclease"/>
    <property type="match status" value="1"/>
</dbReference>
<keyword evidence="4" id="KW-1185">Reference proteome</keyword>
<evidence type="ECO:0000313" key="4">
    <source>
        <dbReference type="Proteomes" id="UP000788262"/>
    </source>
</evidence>
<dbReference type="Pfam" id="PF01936">
    <property type="entry name" value="NYN"/>
    <property type="match status" value="1"/>
</dbReference>
<comment type="caution">
    <text evidence="3">The sequence shown here is derived from an EMBL/GenBank/DDBJ whole genome shotgun (WGS) entry which is preliminary data.</text>
</comment>
<proteinExistence type="predicted"/>
<gene>
    <name evidence="3" type="ORF">JS756_07330</name>
</gene>
<accession>A0ABS2VLF4</accession>